<evidence type="ECO:0000256" key="8">
    <source>
        <dbReference type="SAM" id="Coils"/>
    </source>
</evidence>
<evidence type="ECO:0000256" key="6">
    <source>
        <dbReference type="ARBA" id="ARBA00023136"/>
    </source>
</evidence>
<keyword evidence="8" id="KW-0175">Coiled coil</keyword>
<dbReference type="PANTHER" id="PTHR30026:SF20">
    <property type="entry name" value="OUTER MEMBRANE PROTEIN TOLC"/>
    <property type="match status" value="1"/>
</dbReference>
<keyword evidence="6" id="KW-0472">Membrane</keyword>
<accession>A0ABS9BIX2</accession>
<evidence type="ECO:0000313" key="10">
    <source>
        <dbReference type="EMBL" id="MCF1715144.1"/>
    </source>
</evidence>
<evidence type="ECO:0000313" key="11">
    <source>
        <dbReference type="Proteomes" id="UP001200145"/>
    </source>
</evidence>
<organism evidence="10 11">
    <name type="scientific">Flavihumibacter fluminis</name>
    <dbReference type="NCBI Taxonomy" id="2909236"/>
    <lineage>
        <taxon>Bacteria</taxon>
        <taxon>Pseudomonadati</taxon>
        <taxon>Bacteroidota</taxon>
        <taxon>Chitinophagia</taxon>
        <taxon>Chitinophagales</taxon>
        <taxon>Chitinophagaceae</taxon>
        <taxon>Flavihumibacter</taxon>
    </lineage>
</organism>
<evidence type="ECO:0000256" key="1">
    <source>
        <dbReference type="ARBA" id="ARBA00004442"/>
    </source>
</evidence>
<dbReference type="Gene3D" id="1.20.1600.10">
    <property type="entry name" value="Outer membrane efflux proteins (OEP)"/>
    <property type="match status" value="1"/>
</dbReference>
<keyword evidence="11" id="KW-1185">Reference proteome</keyword>
<keyword evidence="3" id="KW-0813">Transport</keyword>
<dbReference type="Proteomes" id="UP001200145">
    <property type="component" value="Unassembled WGS sequence"/>
</dbReference>
<proteinExistence type="inferred from homology"/>
<name>A0ABS9BIX2_9BACT</name>
<feature type="coiled-coil region" evidence="8">
    <location>
        <begin position="201"/>
        <end position="228"/>
    </location>
</feature>
<keyword evidence="4" id="KW-1134">Transmembrane beta strand</keyword>
<keyword evidence="5" id="KW-0812">Transmembrane</keyword>
<sequence>MTTRTNRLTVFLAFALLLVGNNMKAQDPEESLTLSKAIQYALKHQNDVRKAKLDEENAEYQIEEVKSRALPQITGTSGITYNPILQLSAVPGDLAGQPGTTLLIPFGQKWNANAVISLSQNIFDKSVFTGLKAAKTTREYYQVMAKLTDEQVIEQVAQNYYQLLVQRQKMAMVDSTISNSRKVLEVIDGLYKNGLAKKIDVDRTRVNISNLQAQRQQLLNVVQIQENTLKFFMGMDIAGTIIVPAASMEAIQPSVAMIAEAPEVKNMTDYQLLKTQEKLLEYQKESVKAAAFPTISLNGNYGYQGLGGKFPIGKGPSQNVNWFDYSNVGVTMRIPIFTGFGNRARIRQADIQVRKIKEDLQLQERALNLAYENAKAQLVNAITTLNNQLENVELAKEVYANTRNNYDQGLAPLTDLLDAENSLTTSQNNYSTALLDYRLAEIQVLKTQGKLNSLVN</sequence>
<reference evidence="10 11" key="1">
    <citation type="submission" date="2022-01" db="EMBL/GenBank/DDBJ databases">
        <title>Flavihumibacter sp. nov., isolated from sediment of a river.</title>
        <authorList>
            <person name="Liu H."/>
        </authorList>
    </citation>
    <scope>NUCLEOTIDE SEQUENCE [LARGE SCALE GENOMIC DNA]</scope>
    <source>
        <strain evidence="10 11">RY-1</strain>
    </source>
</reference>
<evidence type="ECO:0000256" key="5">
    <source>
        <dbReference type="ARBA" id="ARBA00022692"/>
    </source>
</evidence>
<dbReference type="InterPro" id="IPR051906">
    <property type="entry name" value="TolC-like"/>
</dbReference>
<keyword evidence="9" id="KW-0732">Signal</keyword>
<comment type="subcellular location">
    <subcellularLocation>
        <location evidence="1">Cell outer membrane</location>
    </subcellularLocation>
</comment>
<gene>
    <name evidence="10" type="ORF">L0U88_10960</name>
</gene>
<evidence type="ECO:0000256" key="7">
    <source>
        <dbReference type="ARBA" id="ARBA00023237"/>
    </source>
</evidence>
<dbReference type="RefSeq" id="WP_234866093.1">
    <property type="nucleotide sequence ID" value="NZ_JAKEVY010000002.1"/>
</dbReference>
<evidence type="ECO:0000256" key="4">
    <source>
        <dbReference type="ARBA" id="ARBA00022452"/>
    </source>
</evidence>
<evidence type="ECO:0000256" key="3">
    <source>
        <dbReference type="ARBA" id="ARBA00022448"/>
    </source>
</evidence>
<comment type="similarity">
    <text evidence="2">Belongs to the outer membrane factor (OMF) (TC 1.B.17) family.</text>
</comment>
<feature type="coiled-coil region" evidence="8">
    <location>
        <begin position="346"/>
        <end position="405"/>
    </location>
</feature>
<dbReference type="EMBL" id="JAKEVY010000002">
    <property type="protein sequence ID" value="MCF1715144.1"/>
    <property type="molecule type" value="Genomic_DNA"/>
</dbReference>
<keyword evidence="7" id="KW-0998">Cell outer membrane</keyword>
<dbReference type="InterPro" id="IPR003423">
    <property type="entry name" value="OMP_efflux"/>
</dbReference>
<feature type="signal peptide" evidence="9">
    <location>
        <begin position="1"/>
        <end position="25"/>
    </location>
</feature>
<comment type="caution">
    <text evidence="10">The sequence shown here is derived from an EMBL/GenBank/DDBJ whole genome shotgun (WGS) entry which is preliminary data.</text>
</comment>
<dbReference type="Pfam" id="PF02321">
    <property type="entry name" value="OEP"/>
    <property type="match status" value="2"/>
</dbReference>
<dbReference type="PANTHER" id="PTHR30026">
    <property type="entry name" value="OUTER MEMBRANE PROTEIN TOLC"/>
    <property type="match status" value="1"/>
</dbReference>
<evidence type="ECO:0000256" key="9">
    <source>
        <dbReference type="SAM" id="SignalP"/>
    </source>
</evidence>
<dbReference type="SUPFAM" id="SSF56954">
    <property type="entry name" value="Outer membrane efflux proteins (OEP)"/>
    <property type="match status" value="1"/>
</dbReference>
<feature type="chain" id="PRO_5046112551" evidence="9">
    <location>
        <begin position="26"/>
        <end position="456"/>
    </location>
</feature>
<evidence type="ECO:0000256" key="2">
    <source>
        <dbReference type="ARBA" id="ARBA00007613"/>
    </source>
</evidence>
<protein>
    <submittedName>
        <fullName evidence="10">TolC family protein</fullName>
    </submittedName>
</protein>